<evidence type="ECO:0000256" key="1">
    <source>
        <dbReference type="SAM" id="MobiDB-lite"/>
    </source>
</evidence>
<feature type="region of interest" description="Disordered" evidence="1">
    <location>
        <begin position="176"/>
        <end position="237"/>
    </location>
</feature>
<evidence type="ECO:0000313" key="3">
    <source>
        <dbReference type="Proteomes" id="UP000235672"/>
    </source>
</evidence>
<feature type="compositionally biased region" description="Polar residues" evidence="1">
    <location>
        <begin position="582"/>
        <end position="591"/>
    </location>
</feature>
<accession>A0A2J6PNB5</accession>
<feature type="region of interest" description="Disordered" evidence="1">
    <location>
        <begin position="548"/>
        <end position="735"/>
    </location>
</feature>
<feature type="region of interest" description="Disordered" evidence="1">
    <location>
        <begin position="22"/>
        <end position="47"/>
    </location>
</feature>
<dbReference type="OrthoDB" id="10661636at2759"/>
<feature type="region of interest" description="Disordered" evidence="1">
    <location>
        <begin position="474"/>
        <end position="526"/>
    </location>
</feature>
<feature type="compositionally biased region" description="Basic and acidic residues" evidence="1">
    <location>
        <begin position="613"/>
        <end position="624"/>
    </location>
</feature>
<feature type="compositionally biased region" description="Polar residues" evidence="1">
    <location>
        <begin position="355"/>
        <end position="374"/>
    </location>
</feature>
<dbReference type="Proteomes" id="UP000235672">
    <property type="component" value="Unassembled WGS sequence"/>
</dbReference>
<protein>
    <submittedName>
        <fullName evidence="2">Uncharacterized protein</fullName>
    </submittedName>
</protein>
<proteinExistence type="predicted"/>
<feature type="region of interest" description="Disordered" evidence="1">
    <location>
        <begin position="255"/>
        <end position="460"/>
    </location>
</feature>
<dbReference type="AlphaFoldDB" id="A0A2J6PNB5"/>
<feature type="compositionally biased region" description="Basic and acidic residues" evidence="1">
    <location>
        <begin position="293"/>
        <end position="303"/>
    </location>
</feature>
<feature type="compositionally biased region" description="Polar residues" evidence="1">
    <location>
        <begin position="484"/>
        <end position="497"/>
    </location>
</feature>
<name>A0A2J6PNB5_9HELO</name>
<reference evidence="2 3" key="1">
    <citation type="submission" date="2016-05" db="EMBL/GenBank/DDBJ databases">
        <title>A degradative enzymes factory behind the ericoid mycorrhizal symbiosis.</title>
        <authorList>
            <consortium name="DOE Joint Genome Institute"/>
            <person name="Martino E."/>
            <person name="Morin E."/>
            <person name="Grelet G."/>
            <person name="Kuo A."/>
            <person name="Kohler A."/>
            <person name="Daghino S."/>
            <person name="Barry K."/>
            <person name="Choi C."/>
            <person name="Cichocki N."/>
            <person name="Clum A."/>
            <person name="Copeland A."/>
            <person name="Hainaut M."/>
            <person name="Haridas S."/>
            <person name="Labutti K."/>
            <person name="Lindquist E."/>
            <person name="Lipzen A."/>
            <person name="Khouja H.-R."/>
            <person name="Murat C."/>
            <person name="Ohm R."/>
            <person name="Olson A."/>
            <person name="Spatafora J."/>
            <person name="Veneault-Fourrey C."/>
            <person name="Henrissat B."/>
            <person name="Grigoriev I."/>
            <person name="Martin F."/>
            <person name="Perotto S."/>
        </authorList>
    </citation>
    <scope>NUCLEOTIDE SEQUENCE [LARGE SCALE GENOMIC DNA]</scope>
    <source>
        <strain evidence="2 3">UAMH 7357</strain>
    </source>
</reference>
<gene>
    <name evidence="2" type="ORF">NA56DRAFT_732479</name>
</gene>
<evidence type="ECO:0000313" key="2">
    <source>
        <dbReference type="EMBL" id="PMD15515.1"/>
    </source>
</evidence>
<feature type="compositionally biased region" description="Low complexity" evidence="1">
    <location>
        <begin position="304"/>
        <end position="320"/>
    </location>
</feature>
<dbReference type="EMBL" id="KZ613512">
    <property type="protein sequence ID" value="PMD15515.1"/>
    <property type="molecule type" value="Genomic_DNA"/>
</dbReference>
<organism evidence="2 3">
    <name type="scientific">Hyaloscypha hepaticicola</name>
    <dbReference type="NCBI Taxonomy" id="2082293"/>
    <lineage>
        <taxon>Eukaryota</taxon>
        <taxon>Fungi</taxon>
        <taxon>Dikarya</taxon>
        <taxon>Ascomycota</taxon>
        <taxon>Pezizomycotina</taxon>
        <taxon>Leotiomycetes</taxon>
        <taxon>Helotiales</taxon>
        <taxon>Hyaloscyphaceae</taxon>
        <taxon>Hyaloscypha</taxon>
    </lineage>
</organism>
<sequence>MNPKDEAPKELLNNLATICADSDSQPLEKEAQQLQRTSTASSATRNKDKVPIWQQQGFATGSAYHKFNEGCQRIHTLSTRYEKTAPEISHGLQVLKRCLEGLPLTLDNRRIGLEAEGAVEEVEMDVEKTRKWKFRFLDLIIEMLLDENGMKGKEVMNVLLYTEVATERFRKNLQGNTTQQLNFSRSSPSFTINVASDNESDGSNPSRRPSAGSTAGSFDDDGWESISSNPFSGDFPAKKSNANFRSELGIFVNVDRESRGPPSAGERGGRATLPRGSRRQSGTSTAGSFDGDNWERIEHDHLSENGSTSRRGSSSNISRGWIFEGGDGGADEADGYLAYEGYYEVEADPEDTPCASDNQYRGSDPSGTSPTLAYSSRPKLDSAGIPSDASAAFSREPRTSRSDWEESHRTFSRGSSPRRNESLLRSYLSFPSIPQTEAPSAQKRHGGPQMEIEDSESDDYPAFTDWCSRTVVRNPSHRAREEYSTSAPQPYSASPRYSNVPVADLVAPSESPRREMPSSNADGFSRILDSMEPSLQQDTLERRALSAVRDIEEGPHSRLVPRNSVSQEEEDDFEDGYYLSHPRNSSVTMSQRLAPRYLPPHQREPGQYVVGRHPSERSRHEKTVRFQTPATNDASDDIGVMERHAGQGRSSTSQRREPTLTLRFRAPPPPPNQSSALETAAPQIISRRPQYDPYWPLGNTAHHVHRQSDRASRASTLNPASENIEQLRSTDGTEP</sequence>
<keyword evidence="3" id="KW-1185">Reference proteome</keyword>
<feature type="compositionally biased region" description="Basic and acidic residues" evidence="1">
    <location>
        <begin position="395"/>
        <end position="409"/>
    </location>
</feature>
<feature type="compositionally biased region" description="Polar residues" evidence="1">
    <location>
        <begin position="176"/>
        <end position="216"/>
    </location>
</feature>
<feature type="compositionally biased region" description="Polar residues" evidence="1">
    <location>
        <begin position="713"/>
        <end position="735"/>
    </location>
</feature>
<feature type="compositionally biased region" description="Polar residues" evidence="1">
    <location>
        <begin position="32"/>
        <end position="44"/>
    </location>
</feature>